<sequence>MIHNCFFFKVDEVKADPFGRCGVNKIKDDLNMVQGKFGALNIDKRDILSRNCLHLSTYQNFYFSHPHQLMLHPALLDVYMYDLDMKYNVGKLNGSSGFNGGGRDATEAECFRAAELYHGAAALARQKHFGFCNSFRAVTLHYGVAMPTVQSQNGLGLGSKPVPKPRCKVGQSDWAHCWVGAAAQPSRRCGAYVKRCFPKVATGLCKNCKVISREYLTTRHKLLVIDLKIKIKKKMRVVDAMLRIKWGSLTMVSAKEMGERLMAKGAWGSSGDTTSMWDTMDSCI</sequence>
<keyword evidence="2" id="KW-1185">Reference proteome</keyword>
<protein>
    <submittedName>
        <fullName evidence="1">Uncharacterized protein</fullName>
    </submittedName>
</protein>
<dbReference type="EMBL" id="JAVYJV010000022">
    <property type="protein sequence ID" value="KAK4341338.1"/>
    <property type="molecule type" value="Genomic_DNA"/>
</dbReference>
<evidence type="ECO:0000313" key="2">
    <source>
        <dbReference type="Proteomes" id="UP001291623"/>
    </source>
</evidence>
<organism evidence="1 2">
    <name type="scientific">Anisodus tanguticus</name>
    <dbReference type="NCBI Taxonomy" id="243964"/>
    <lineage>
        <taxon>Eukaryota</taxon>
        <taxon>Viridiplantae</taxon>
        <taxon>Streptophyta</taxon>
        <taxon>Embryophyta</taxon>
        <taxon>Tracheophyta</taxon>
        <taxon>Spermatophyta</taxon>
        <taxon>Magnoliopsida</taxon>
        <taxon>eudicotyledons</taxon>
        <taxon>Gunneridae</taxon>
        <taxon>Pentapetalae</taxon>
        <taxon>asterids</taxon>
        <taxon>lamiids</taxon>
        <taxon>Solanales</taxon>
        <taxon>Solanaceae</taxon>
        <taxon>Solanoideae</taxon>
        <taxon>Hyoscyameae</taxon>
        <taxon>Anisodus</taxon>
    </lineage>
</organism>
<evidence type="ECO:0000313" key="1">
    <source>
        <dbReference type="EMBL" id="KAK4341338.1"/>
    </source>
</evidence>
<proteinExistence type="predicted"/>
<comment type="caution">
    <text evidence="1">The sequence shown here is derived from an EMBL/GenBank/DDBJ whole genome shotgun (WGS) entry which is preliminary data.</text>
</comment>
<reference evidence="1" key="1">
    <citation type="submission" date="2023-12" db="EMBL/GenBank/DDBJ databases">
        <title>Genome assembly of Anisodus tanguticus.</title>
        <authorList>
            <person name="Wang Y.-J."/>
        </authorList>
    </citation>
    <scope>NUCLEOTIDE SEQUENCE</scope>
    <source>
        <strain evidence="1">KB-2021</strain>
        <tissue evidence="1">Leaf</tissue>
    </source>
</reference>
<name>A0AAE1QXI5_9SOLA</name>
<accession>A0AAE1QXI5</accession>
<dbReference type="Proteomes" id="UP001291623">
    <property type="component" value="Unassembled WGS sequence"/>
</dbReference>
<dbReference type="AlphaFoldDB" id="A0AAE1QXI5"/>
<gene>
    <name evidence="1" type="ORF">RND71_039839</name>
</gene>